<organism evidence="1 2">
    <name type="scientific">Salix dunnii</name>
    <dbReference type="NCBI Taxonomy" id="1413687"/>
    <lineage>
        <taxon>Eukaryota</taxon>
        <taxon>Viridiplantae</taxon>
        <taxon>Streptophyta</taxon>
        <taxon>Embryophyta</taxon>
        <taxon>Tracheophyta</taxon>
        <taxon>Spermatophyta</taxon>
        <taxon>Magnoliopsida</taxon>
        <taxon>eudicotyledons</taxon>
        <taxon>Gunneridae</taxon>
        <taxon>Pentapetalae</taxon>
        <taxon>rosids</taxon>
        <taxon>fabids</taxon>
        <taxon>Malpighiales</taxon>
        <taxon>Salicaceae</taxon>
        <taxon>Saliceae</taxon>
        <taxon>Salix</taxon>
    </lineage>
</organism>
<keyword evidence="2" id="KW-1185">Reference proteome</keyword>
<reference evidence="1 2" key="1">
    <citation type="submission" date="2020-10" db="EMBL/GenBank/DDBJ databases">
        <title>Plant Genome Project.</title>
        <authorList>
            <person name="Zhang R.-G."/>
        </authorList>
    </citation>
    <scope>NUCLEOTIDE SEQUENCE [LARGE SCALE GENOMIC DNA]</scope>
    <source>
        <strain evidence="1">FAFU-HL-1</strain>
        <tissue evidence="1">Leaf</tissue>
    </source>
</reference>
<dbReference type="Proteomes" id="UP000657918">
    <property type="component" value="Chromosome 4"/>
</dbReference>
<evidence type="ECO:0008006" key="3">
    <source>
        <dbReference type="Google" id="ProtNLM"/>
    </source>
</evidence>
<proteinExistence type="predicted"/>
<protein>
    <recommendedName>
        <fullName evidence="3">Yippee domain-containing protein</fullName>
    </recommendedName>
</protein>
<accession>A0A835K7U7</accession>
<dbReference type="OrthoDB" id="6407410at2759"/>
<dbReference type="EMBL" id="JADGMS010000004">
    <property type="protein sequence ID" value="KAF9683598.1"/>
    <property type="molecule type" value="Genomic_DNA"/>
</dbReference>
<dbReference type="AlphaFoldDB" id="A0A835K7U7"/>
<evidence type="ECO:0000313" key="1">
    <source>
        <dbReference type="EMBL" id="KAF9683598.1"/>
    </source>
</evidence>
<comment type="caution">
    <text evidence="1">The sequence shown here is derived from an EMBL/GenBank/DDBJ whole genome shotgun (WGS) entry which is preliminary data.</text>
</comment>
<sequence>MVLGLSFVAMGGDTYSASLMVGCYVLRRGRWEEVESNDRFLAGLDEMHIWVNRSVGPPEERMMLSGMHTVEDVFCCCCGQLLLPSRFLFLISIDTLGTCDL</sequence>
<gene>
    <name evidence="1" type="ORF">SADUNF_Sadunf04G0030500</name>
</gene>
<name>A0A835K7U7_9ROSI</name>
<evidence type="ECO:0000313" key="2">
    <source>
        <dbReference type="Proteomes" id="UP000657918"/>
    </source>
</evidence>